<comment type="caution">
    <text evidence="1">The sequence shown here is derived from an EMBL/GenBank/DDBJ whole genome shotgun (WGS) entry which is preliminary data.</text>
</comment>
<dbReference type="AlphaFoldDB" id="X1NB77"/>
<feature type="non-terminal residue" evidence="1">
    <location>
        <position position="64"/>
    </location>
</feature>
<organism evidence="1">
    <name type="scientific">marine sediment metagenome</name>
    <dbReference type="NCBI Taxonomy" id="412755"/>
    <lineage>
        <taxon>unclassified sequences</taxon>
        <taxon>metagenomes</taxon>
        <taxon>ecological metagenomes</taxon>
    </lineage>
</organism>
<dbReference type="EMBL" id="BARV01013909">
    <property type="protein sequence ID" value="GAI27431.1"/>
    <property type="molecule type" value="Genomic_DNA"/>
</dbReference>
<sequence length="64" mass="6702">MSGLFGATLISKFSGEAPIMSFQTDKNGTLLLPVTLGSGTLKWLVDGVEYITNSLSVPLIGNTV</sequence>
<reference evidence="1" key="1">
    <citation type="journal article" date="2014" name="Front. Microbiol.">
        <title>High frequency of phylogenetically diverse reductive dehalogenase-homologous genes in deep subseafloor sedimentary metagenomes.</title>
        <authorList>
            <person name="Kawai M."/>
            <person name="Futagami T."/>
            <person name="Toyoda A."/>
            <person name="Takaki Y."/>
            <person name="Nishi S."/>
            <person name="Hori S."/>
            <person name="Arai W."/>
            <person name="Tsubouchi T."/>
            <person name="Morono Y."/>
            <person name="Uchiyama I."/>
            <person name="Ito T."/>
            <person name="Fujiyama A."/>
            <person name="Inagaki F."/>
            <person name="Takami H."/>
        </authorList>
    </citation>
    <scope>NUCLEOTIDE SEQUENCE</scope>
    <source>
        <strain evidence="1">Expedition CK06-06</strain>
    </source>
</reference>
<name>X1NB77_9ZZZZ</name>
<evidence type="ECO:0000313" key="1">
    <source>
        <dbReference type="EMBL" id="GAI27431.1"/>
    </source>
</evidence>
<gene>
    <name evidence="1" type="ORF">S06H3_24748</name>
</gene>
<protein>
    <submittedName>
        <fullName evidence="1">Uncharacterized protein</fullName>
    </submittedName>
</protein>
<accession>X1NB77</accession>
<proteinExistence type="predicted"/>